<proteinExistence type="predicted"/>
<accession>A0A7M1RW91</accession>
<dbReference type="EMBL" id="MT774379">
    <property type="protein sequence ID" value="QOR58394.1"/>
    <property type="molecule type" value="Genomic_DNA"/>
</dbReference>
<keyword evidence="2" id="KW-1185">Reference proteome</keyword>
<protein>
    <submittedName>
        <fullName evidence="1">Uncharacterized protein</fullName>
    </submittedName>
</protein>
<name>A0A7M1RW91_9CAUD</name>
<dbReference type="GeneID" id="65128865"/>
<organism evidence="1 2">
    <name type="scientific">uncultured phage cr118_1</name>
    <dbReference type="NCBI Taxonomy" id="2772063"/>
    <lineage>
        <taxon>Viruses</taxon>
        <taxon>Duplodnaviria</taxon>
        <taxon>Heunggongvirae</taxon>
        <taxon>Uroviricota</taxon>
        <taxon>Caudoviricetes</taxon>
        <taxon>Crassvirales</taxon>
        <taxon>Suoliviridae</taxon>
        <taxon>Uncouvirinae</taxon>
        <taxon>Besingivirus</taxon>
        <taxon>Besingivirus coli</taxon>
    </lineage>
</organism>
<dbReference type="Proteomes" id="UP000594051">
    <property type="component" value="Segment"/>
</dbReference>
<reference evidence="1 2" key="1">
    <citation type="submission" date="2020-07" db="EMBL/GenBank/DDBJ databases">
        <title>Taxonomic proposal: Crassvirales, a new order of highly abundant and diverse bacterial viruses.</title>
        <authorList>
            <person name="Shkoporov A.N."/>
            <person name="Stockdale S.R."/>
            <person name="Guerin E."/>
            <person name="Ross R.P."/>
            <person name="Hill C."/>
        </authorList>
    </citation>
    <scope>NUCLEOTIDE SEQUENCE [LARGE SCALE GENOMIC DNA]</scope>
</reference>
<dbReference type="RefSeq" id="YP_010110552.1">
    <property type="nucleotide sequence ID" value="NC_055872.1"/>
</dbReference>
<dbReference type="KEGG" id="vg:65128865"/>
<evidence type="ECO:0000313" key="1">
    <source>
        <dbReference type="EMBL" id="QOR58394.1"/>
    </source>
</evidence>
<evidence type="ECO:0000313" key="2">
    <source>
        <dbReference type="Proteomes" id="UP000594051"/>
    </source>
</evidence>
<sequence>MTNKSTKPTIKLSSNKLIEIRDSLIQEIKKYWYYIRIENVTDMDYKRMYDIKYLYNAILDKEKKLIKIKLLIQCINMGLKSLSELNENSSYNTIYELSTKKEHYEQLQQIPTLNPFLTKKLKKMKVKPTKTEILTQSFIKDKMDTLNKDILMLRNKLEKFNEQASIEVEVDSDEAALIV</sequence>